<feature type="transmembrane region" description="Helical" evidence="1">
    <location>
        <begin position="155"/>
        <end position="175"/>
    </location>
</feature>
<evidence type="ECO:0000313" key="3">
    <source>
        <dbReference type="EMBL" id="SFQ13137.1"/>
    </source>
</evidence>
<keyword evidence="1" id="KW-1133">Transmembrane helix</keyword>
<evidence type="ECO:0000256" key="1">
    <source>
        <dbReference type="SAM" id="Phobius"/>
    </source>
</evidence>
<feature type="transmembrane region" description="Helical" evidence="1">
    <location>
        <begin position="23"/>
        <end position="43"/>
    </location>
</feature>
<feature type="transmembrane region" description="Helical" evidence="1">
    <location>
        <begin position="187"/>
        <end position="209"/>
    </location>
</feature>
<dbReference type="InterPro" id="IPR011642">
    <property type="entry name" value="Gate_dom"/>
</dbReference>
<accession>A0A1I5W0K4</accession>
<gene>
    <name evidence="3" type="ORF">SAMN05444406_11352</name>
</gene>
<dbReference type="STRING" id="937334.SAMN05444406_11352"/>
<keyword evidence="1" id="KW-0472">Membrane</keyword>
<dbReference type="AlphaFoldDB" id="A0A1I5W0K4"/>
<reference evidence="3 4" key="1">
    <citation type="submission" date="2016-10" db="EMBL/GenBank/DDBJ databases">
        <authorList>
            <person name="de Groot N.N."/>
        </authorList>
    </citation>
    <scope>NUCLEOTIDE SEQUENCE [LARGE SCALE GENOMIC DNA]</scope>
    <source>
        <strain evidence="3 4">DSM 20678</strain>
    </source>
</reference>
<sequence>MCSIVESNIICIKKKAAEKVRPMVNIVWILLILIGLVVAAFNGKIEAVTQAALDNAKYAVELCFGLIGVYALWLGLMKVAEEAGLVKKVSQKMQGVMRFLFTDIPARHPAIGAITMNIIANMLGLGNAATPLGIKAMRELQELNPHKDRATDAMCMFLVINTSSVQLIPATVVALRSTAGSSNPTEIIGTVFIATVCSTAAGIIAAKILQRYY</sequence>
<evidence type="ECO:0000313" key="4">
    <source>
        <dbReference type="Proteomes" id="UP000198577"/>
    </source>
</evidence>
<name>A0A1I5W0K4_9FIRM</name>
<proteinExistence type="predicted"/>
<dbReference type="Pfam" id="PF07670">
    <property type="entry name" value="Gate"/>
    <property type="match status" value="1"/>
</dbReference>
<feature type="transmembrane region" description="Helical" evidence="1">
    <location>
        <begin position="55"/>
        <end position="76"/>
    </location>
</feature>
<dbReference type="EMBL" id="FOXR01000013">
    <property type="protein sequence ID" value="SFQ13137.1"/>
    <property type="molecule type" value="Genomic_DNA"/>
</dbReference>
<evidence type="ECO:0000259" key="2">
    <source>
        <dbReference type="Pfam" id="PF07670"/>
    </source>
</evidence>
<feature type="domain" description="Nucleoside transporter/FeoB GTPase Gate" evidence="2">
    <location>
        <begin position="64"/>
        <end position="173"/>
    </location>
</feature>
<keyword evidence="1" id="KW-0812">Transmembrane</keyword>
<protein>
    <submittedName>
        <fullName evidence="3">Spore maturation protein A</fullName>
    </submittedName>
</protein>
<organism evidence="3 4">
    <name type="scientific">Caldicoprobacter faecalis</name>
    <dbReference type="NCBI Taxonomy" id="937334"/>
    <lineage>
        <taxon>Bacteria</taxon>
        <taxon>Bacillati</taxon>
        <taxon>Bacillota</taxon>
        <taxon>Clostridia</taxon>
        <taxon>Caldicoprobacterales</taxon>
        <taxon>Caldicoprobacteraceae</taxon>
        <taxon>Caldicoprobacter</taxon>
    </lineage>
</organism>
<dbReference type="Proteomes" id="UP000198577">
    <property type="component" value="Unassembled WGS sequence"/>
</dbReference>
<keyword evidence="4" id="KW-1185">Reference proteome</keyword>